<dbReference type="SUPFAM" id="SSF55874">
    <property type="entry name" value="ATPase domain of HSP90 chaperone/DNA topoisomerase II/histidine kinase"/>
    <property type="match status" value="1"/>
</dbReference>
<evidence type="ECO:0000256" key="2">
    <source>
        <dbReference type="ARBA" id="ARBA00022777"/>
    </source>
</evidence>
<keyword evidence="7" id="KW-1185">Reference proteome</keyword>
<dbReference type="InterPro" id="IPR036890">
    <property type="entry name" value="HATPase_C_sf"/>
</dbReference>
<dbReference type="InterPro" id="IPR029016">
    <property type="entry name" value="GAF-like_dom_sf"/>
</dbReference>
<keyword evidence="1" id="KW-0808">Transferase</keyword>
<dbReference type="InterPro" id="IPR003018">
    <property type="entry name" value="GAF"/>
</dbReference>
<evidence type="ECO:0000259" key="5">
    <source>
        <dbReference type="SMART" id="SM00387"/>
    </source>
</evidence>
<dbReference type="PANTHER" id="PTHR24421">
    <property type="entry name" value="NITRATE/NITRITE SENSOR PROTEIN NARX-RELATED"/>
    <property type="match status" value="1"/>
</dbReference>
<proteinExistence type="predicted"/>
<dbReference type="InterPro" id="IPR050482">
    <property type="entry name" value="Sensor_HK_TwoCompSys"/>
</dbReference>
<organism evidence="6 7">
    <name type="scientific">Blastococcus jejuensis</name>
    <dbReference type="NCBI Taxonomy" id="351224"/>
    <lineage>
        <taxon>Bacteria</taxon>
        <taxon>Bacillati</taxon>
        <taxon>Actinomycetota</taxon>
        <taxon>Actinomycetes</taxon>
        <taxon>Geodermatophilales</taxon>
        <taxon>Geodermatophilaceae</taxon>
        <taxon>Blastococcus</taxon>
    </lineage>
</organism>
<keyword evidence="2 6" id="KW-0418">Kinase</keyword>
<dbReference type="Pfam" id="PF13185">
    <property type="entry name" value="GAF_2"/>
    <property type="match status" value="1"/>
</dbReference>
<evidence type="ECO:0000313" key="7">
    <source>
        <dbReference type="Proteomes" id="UP001499924"/>
    </source>
</evidence>
<feature type="domain" description="Histidine kinase/HSP90-like ATPase" evidence="5">
    <location>
        <begin position="471"/>
        <end position="559"/>
    </location>
</feature>
<evidence type="ECO:0000313" key="6">
    <source>
        <dbReference type="EMBL" id="GAA3157885.1"/>
    </source>
</evidence>
<dbReference type="GO" id="GO:0016301">
    <property type="term" value="F:kinase activity"/>
    <property type="evidence" value="ECO:0007669"/>
    <property type="project" value="UniProtKB-KW"/>
</dbReference>
<keyword evidence="3" id="KW-0902">Two-component regulatory system</keyword>
<dbReference type="Gene3D" id="1.20.5.1930">
    <property type="match status" value="1"/>
</dbReference>
<dbReference type="CDD" id="cd16917">
    <property type="entry name" value="HATPase_UhpB-NarQ-NarX-like"/>
    <property type="match status" value="1"/>
</dbReference>
<dbReference type="SUPFAM" id="SSF55781">
    <property type="entry name" value="GAF domain-like"/>
    <property type="match status" value="2"/>
</dbReference>
<feature type="domain" description="GAF" evidence="4">
    <location>
        <begin position="38"/>
        <end position="186"/>
    </location>
</feature>
<sequence>MSPPDLPDTVATGDRSDPPALSVPVLAAAVKAAASGSRLEATLRDIVHAAVRHVGAAYGALGVLSPDGRGLDRFVIAGIDEAEAERIGLLPTGQGILGLLVAEPEVLRLEDLGLHPDSIGFPAGHPPMRSFLGVPVRVGDAVFGNLYLTEKQAGGSFTDVDIEIAQALAAVAGLAIGNARLVEQTELRDRWRQAGTDMTTALLSGAEPDDVLRSVATRVADLAPADLCAVLAPSVDDDESLTIVAAEGKAAGDVEGVRIPIEGTYVGSTHQAGVARLIDDISTMAVLGRRAATVVELTAGYGPALIAPVGSPPDRDLLVAMRTAGREPFRNDDLQLLSTFAARASVILELARAQQRERQLRLQADRDRIARDLHDHVVQRLFATALSLDRLSRSLAPRNPEAAARLSASVDELDGTMAEIRAAIFELQQETGPEPSTVRRQLTDVVRQATEGHALQRDLRFRGAVDDLPRELTPDLVAVVRELVTNVVRHARAQRVTVTVSAGDEVRVTVTDDGAGLPPVTVRSGLANLADRAERRGGRFSIRTGGSGTEVCWIAPRRSAAA</sequence>
<dbReference type="Pfam" id="PF02518">
    <property type="entry name" value="HATPase_c"/>
    <property type="match status" value="1"/>
</dbReference>
<evidence type="ECO:0000259" key="4">
    <source>
        <dbReference type="SMART" id="SM00065"/>
    </source>
</evidence>
<reference evidence="7" key="1">
    <citation type="journal article" date="2019" name="Int. J. Syst. Evol. Microbiol.">
        <title>The Global Catalogue of Microorganisms (GCM) 10K type strain sequencing project: providing services to taxonomists for standard genome sequencing and annotation.</title>
        <authorList>
            <consortium name="The Broad Institute Genomics Platform"/>
            <consortium name="The Broad Institute Genome Sequencing Center for Infectious Disease"/>
            <person name="Wu L."/>
            <person name="Ma J."/>
        </authorList>
    </citation>
    <scope>NUCLEOTIDE SEQUENCE [LARGE SCALE GENOMIC DNA]</scope>
    <source>
        <strain evidence="7">JCM 15614</strain>
    </source>
</reference>
<dbReference type="Gene3D" id="3.30.565.10">
    <property type="entry name" value="Histidine kinase-like ATPase, C-terminal domain"/>
    <property type="match status" value="1"/>
</dbReference>
<dbReference type="Gene3D" id="3.30.450.40">
    <property type="match status" value="2"/>
</dbReference>
<dbReference type="PANTHER" id="PTHR24421:SF56">
    <property type="entry name" value="OXYGEN SENSOR HISTIDINE KINASE RESPONSE REGULATOR DOST"/>
    <property type="match status" value="1"/>
</dbReference>
<dbReference type="InterPro" id="IPR011712">
    <property type="entry name" value="Sig_transdc_His_kin_sub3_dim/P"/>
</dbReference>
<feature type="domain" description="GAF" evidence="4">
    <location>
        <begin position="207"/>
        <end position="358"/>
    </location>
</feature>
<protein>
    <submittedName>
        <fullName evidence="6">GAF domain-containing sensor histidine kinase</fullName>
    </submittedName>
</protein>
<dbReference type="SMART" id="SM00065">
    <property type="entry name" value="GAF"/>
    <property type="match status" value="2"/>
</dbReference>
<dbReference type="Proteomes" id="UP001499924">
    <property type="component" value="Unassembled WGS sequence"/>
</dbReference>
<dbReference type="Pfam" id="PF07730">
    <property type="entry name" value="HisKA_3"/>
    <property type="match status" value="1"/>
</dbReference>
<evidence type="ECO:0000256" key="1">
    <source>
        <dbReference type="ARBA" id="ARBA00022679"/>
    </source>
</evidence>
<name>A0ABP6NTQ5_9ACTN</name>
<dbReference type="RefSeq" id="WP_344687083.1">
    <property type="nucleotide sequence ID" value="NZ_BAAAVV010000001.1"/>
</dbReference>
<dbReference type="EMBL" id="BAAAVV010000001">
    <property type="protein sequence ID" value="GAA3157885.1"/>
    <property type="molecule type" value="Genomic_DNA"/>
</dbReference>
<dbReference type="SMART" id="SM00387">
    <property type="entry name" value="HATPase_c"/>
    <property type="match status" value="1"/>
</dbReference>
<dbReference type="InterPro" id="IPR003594">
    <property type="entry name" value="HATPase_dom"/>
</dbReference>
<accession>A0ABP6NTQ5</accession>
<gene>
    <name evidence="6" type="ORF">GCM10010531_06580</name>
</gene>
<evidence type="ECO:0000256" key="3">
    <source>
        <dbReference type="ARBA" id="ARBA00023012"/>
    </source>
</evidence>
<comment type="caution">
    <text evidence="6">The sequence shown here is derived from an EMBL/GenBank/DDBJ whole genome shotgun (WGS) entry which is preliminary data.</text>
</comment>